<reference evidence="2 3" key="1">
    <citation type="journal article" date="2021" name="Nat. Commun.">
        <title>Genetic determinants of endophytism in the Arabidopsis root mycobiome.</title>
        <authorList>
            <person name="Mesny F."/>
            <person name="Miyauchi S."/>
            <person name="Thiergart T."/>
            <person name="Pickel B."/>
            <person name="Atanasova L."/>
            <person name="Karlsson M."/>
            <person name="Huettel B."/>
            <person name="Barry K.W."/>
            <person name="Haridas S."/>
            <person name="Chen C."/>
            <person name="Bauer D."/>
            <person name="Andreopoulos W."/>
            <person name="Pangilinan J."/>
            <person name="LaButti K."/>
            <person name="Riley R."/>
            <person name="Lipzen A."/>
            <person name="Clum A."/>
            <person name="Drula E."/>
            <person name="Henrissat B."/>
            <person name="Kohler A."/>
            <person name="Grigoriev I.V."/>
            <person name="Martin F.M."/>
            <person name="Hacquard S."/>
        </authorList>
    </citation>
    <scope>NUCLEOTIDE SEQUENCE [LARGE SCALE GENOMIC DNA]</scope>
    <source>
        <strain evidence="2 3">MPI-SDFR-AT-0080</strain>
    </source>
</reference>
<proteinExistence type="predicted"/>
<organism evidence="2 3">
    <name type="scientific">Macrophomina phaseolina</name>
    <dbReference type="NCBI Taxonomy" id="35725"/>
    <lineage>
        <taxon>Eukaryota</taxon>
        <taxon>Fungi</taxon>
        <taxon>Dikarya</taxon>
        <taxon>Ascomycota</taxon>
        <taxon>Pezizomycotina</taxon>
        <taxon>Dothideomycetes</taxon>
        <taxon>Dothideomycetes incertae sedis</taxon>
        <taxon>Botryosphaeriales</taxon>
        <taxon>Botryosphaeriaceae</taxon>
        <taxon>Macrophomina</taxon>
    </lineage>
</organism>
<keyword evidence="1" id="KW-0732">Signal</keyword>
<feature type="chain" id="PRO_5047480841" description="Celp0028 effector like protein" evidence="1">
    <location>
        <begin position="20"/>
        <end position="250"/>
    </location>
</feature>
<evidence type="ECO:0000313" key="2">
    <source>
        <dbReference type="EMBL" id="KAH7042109.1"/>
    </source>
</evidence>
<name>A0ABQ8G1J5_9PEZI</name>
<evidence type="ECO:0000313" key="3">
    <source>
        <dbReference type="Proteomes" id="UP000774617"/>
    </source>
</evidence>
<dbReference type="EMBL" id="JAGTJR010000027">
    <property type="protein sequence ID" value="KAH7042109.1"/>
    <property type="molecule type" value="Genomic_DNA"/>
</dbReference>
<evidence type="ECO:0000256" key="1">
    <source>
        <dbReference type="SAM" id="SignalP"/>
    </source>
</evidence>
<gene>
    <name evidence="2" type="ORF">B0J12DRAFT_214017</name>
</gene>
<keyword evidence="3" id="KW-1185">Reference proteome</keyword>
<dbReference type="Proteomes" id="UP000774617">
    <property type="component" value="Unassembled WGS sequence"/>
</dbReference>
<protein>
    <recommendedName>
        <fullName evidence="4">Celp0028 effector like protein</fullName>
    </recommendedName>
</protein>
<evidence type="ECO:0008006" key="4">
    <source>
        <dbReference type="Google" id="ProtNLM"/>
    </source>
</evidence>
<comment type="caution">
    <text evidence="2">The sequence shown here is derived from an EMBL/GenBank/DDBJ whole genome shotgun (WGS) entry which is preliminary data.</text>
</comment>
<sequence>MHIATFIPLLAGLSSLAAAAPFAGQILGEDDIVLLGENNRREVMKLKDYELLKRSVPVAPGPLSWTNASFPTLDRRTTANHTKPISLERRGCEESQEVQLAGKSNFQNWDVPMSSVLQNSADRSFVAVQDGFSLANSISVSVGTKATFEKALSASLGVEFGTTWTTTQQTEYRFFVPAGKNGLIVSNPDTTRYTGTILSGCTDNPTKVDFTADAYTSASYGALSWVKGTIRLCSSDKYPVPFCVGQGEHS</sequence>
<accession>A0ABQ8G1J5</accession>
<feature type="signal peptide" evidence="1">
    <location>
        <begin position="1"/>
        <end position="19"/>
    </location>
</feature>